<evidence type="ECO:0000313" key="1">
    <source>
        <dbReference type="EMBL" id="JAT83334.1"/>
    </source>
</evidence>
<gene>
    <name evidence="1" type="ORF">g.18746</name>
</gene>
<sequence>NSHTDIPAFTSSDYHTLSHASTQTESVTILMENEIHTLDNNLQLDVTAQQIHDKLQTTLIEYSGMDPTMRPKLPKLRYSQYLFKLIDLFNNYILNRFYSKESQLVDIHTLIYCSAVVISQ</sequence>
<protein>
    <submittedName>
        <fullName evidence="1">Uncharacterized protein</fullName>
    </submittedName>
</protein>
<proteinExistence type="predicted"/>
<feature type="non-terminal residue" evidence="1">
    <location>
        <position position="1"/>
    </location>
</feature>
<organism evidence="1">
    <name type="scientific">Pectinophora gossypiella</name>
    <name type="common">Cotton pink bollworm</name>
    <name type="synonym">Depressaria gossypiella</name>
    <dbReference type="NCBI Taxonomy" id="13191"/>
    <lineage>
        <taxon>Eukaryota</taxon>
        <taxon>Metazoa</taxon>
        <taxon>Ecdysozoa</taxon>
        <taxon>Arthropoda</taxon>
        <taxon>Hexapoda</taxon>
        <taxon>Insecta</taxon>
        <taxon>Pterygota</taxon>
        <taxon>Neoptera</taxon>
        <taxon>Endopterygota</taxon>
        <taxon>Lepidoptera</taxon>
        <taxon>Glossata</taxon>
        <taxon>Ditrysia</taxon>
        <taxon>Gelechioidea</taxon>
        <taxon>Gelechiidae</taxon>
        <taxon>Apatetrinae</taxon>
        <taxon>Pectinophora</taxon>
    </lineage>
</organism>
<accession>A0A1E1W8P3</accession>
<dbReference type="AlphaFoldDB" id="A0A1E1W8P3"/>
<name>A0A1E1W8P3_PECGO</name>
<dbReference type="EMBL" id="GDQN01007720">
    <property type="protein sequence ID" value="JAT83334.1"/>
    <property type="molecule type" value="Transcribed_RNA"/>
</dbReference>
<reference evidence="1" key="1">
    <citation type="submission" date="2015-09" db="EMBL/GenBank/DDBJ databases">
        <title>De novo assembly of Pectinophora gossypiella (Pink Bollworm) gut transcriptome.</title>
        <authorList>
            <person name="Tassone E.E."/>
        </authorList>
    </citation>
    <scope>NUCLEOTIDE SEQUENCE</scope>
</reference>
<feature type="non-terminal residue" evidence="1">
    <location>
        <position position="120"/>
    </location>
</feature>